<dbReference type="eggNOG" id="COG5387">
    <property type="taxonomic scope" value="Bacteria"/>
</dbReference>
<protein>
    <submittedName>
        <fullName evidence="4">ATP12 chaperone protein</fullName>
    </submittedName>
</protein>
<dbReference type="InterPro" id="IPR023335">
    <property type="entry name" value="ATP12_ortho_dom_sf"/>
</dbReference>
<evidence type="ECO:0000313" key="4">
    <source>
        <dbReference type="EMBL" id="CUH59346.1"/>
    </source>
</evidence>
<dbReference type="STRING" id="266809.PM03_14095"/>
<dbReference type="Gene3D" id="1.10.3580.10">
    <property type="entry name" value="ATP12 ATPase"/>
    <property type="match status" value="1"/>
</dbReference>
<dbReference type="PANTHER" id="PTHR21013">
    <property type="entry name" value="ATP SYNTHASE MITOCHONDRIAL F1 COMPLEX ASSEMBLY FACTOR 2/ATP12 PROTEIN, MITOCHONDRIAL PRECURSOR"/>
    <property type="match status" value="1"/>
</dbReference>
<proteinExistence type="inferred from homology"/>
<dbReference type="GO" id="GO:0043461">
    <property type="term" value="P:proton-transporting ATP synthase complex assembly"/>
    <property type="evidence" value="ECO:0007669"/>
    <property type="project" value="InterPro"/>
</dbReference>
<dbReference type="AlphaFoldDB" id="A0A0N7LT04"/>
<dbReference type="SUPFAM" id="SSF160909">
    <property type="entry name" value="ATP12-like"/>
    <property type="match status" value="1"/>
</dbReference>
<dbReference type="PANTHER" id="PTHR21013:SF10">
    <property type="entry name" value="ATP SYNTHASE MITOCHONDRIAL F1 COMPLEX ASSEMBLY FACTOR 2"/>
    <property type="match status" value="1"/>
</dbReference>
<accession>A0A0N7LT04</accession>
<keyword evidence="2" id="KW-0809">Transit peptide</keyword>
<keyword evidence="3" id="KW-0143">Chaperone</keyword>
<evidence type="ECO:0000313" key="5">
    <source>
        <dbReference type="Proteomes" id="UP000051298"/>
    </source>
</evidence>
<organism evidence="4 5">
    <name type="scientific">Thalassobacter stenotrophicus</name>
    <dbReference type="NCBI Taxonomy" id="266809"/>
    <lineage>
        <taxon>Bacteria</taxon>
        <taxon>Pseudomonadati</taxon>
        <taxon>Pseudomonadota</taxon>
        <taxon>Alphaproteobacteria</taxon>
        <taxon>Rhodobacterales</taxon>
        <taxon>Roseobacteraceae</taxon>
        <taxon>Thalassobacter</taxon>
    </lineage>
</organism>
<dbReference type="Pfam" id="PF07542">
    <property type="entry name" value="ATP12"/>
    <property type="match status" value="1"/>
</dbReference>
<dbReference type="RefSeq" id="WP_058122571.1">
    <property type="nucleotide sequence ID" value="NZ_CYRX01000009.1"/>
</dbReference>
<evidence type="ECO:0000256" key="1">
    <source>
        <dbReference type="ARBA" id="ARBA00008231"/>
    </source>
</evidence>
<dbReference type="Gene3D" id="3.30.2180.10">
    <property type="entry name" value="ATP12-like"/>
    <property type="match status" value="1"/>
</dbReference>
<dbReference type="Proteomes" id="UP000051298">
    <property type="component" value="Unassembled WGS sequence"/>
</dbReference>
<dbReference type="EMBL" id="CYRX01000009">
    <property type="protein sequence ID" value="CUH59346.1"/>
    <property type="molecule type" value="Genomic_DNA"/>
</dbReference>
<sequence>MTEWAAKRFWKTASVTELDTGFGVTLDGRPVKSPLKTPLVVPTRAMADAMAVEWDAQEEQIDPLSMPITRAVNATLDKVIPQRTEVADMLAEYGGSDLLCYRATHPDSLIARQKAAWDPLLDWAADTFGARLNTTHGVIPVAQPASATDALRAQVHELDPFHLTAFHEFVTISGSLVIGLAALKEAWSMEDLWQAARIDELWQEEQWGEDEEATASAAAKKTAFLQGAAFLTLTRT</sequence>
<evidence type="ECO:0000256" key="2">
    <source>
        <dbReference type="ARBA" id="ARBA00022946"/>
    </source>
</evidence>
<gene>
    <name evidence="4" type="ORF">THS5294_00630</name>
</gene>
<evidence type="ECO:0000256" key="3">
    <source>
        <dbReference type="ARBA" id="ARBA00023186"/>
    </source>
</evidence>
<dbReference type="InterPro" id="IPR042272">
    <property type="entry name" value="ATP12_ATP_synth-F1-assembly_N"/>
</dbReference>
<comment type="similarity">
    <text evidence="1">Belongs to the ATP12 family.</text>
</comment>
<dbReference type="InterPro" id="IPR011419">
    <property type="entry name" value="ATP12_ATP_synth-F1-assembly"/>
</dbReference>
<reference evidence="4 5" key="1">
    <citation type="submission" date="2015-09" db="EMBL/GenBank/DDBJ databases">
        <authorList>
            <consortium name="Swine Surveillance"/>
        </authorList>
    </citation>
    <scope>NUCLEOTIDE SEQUENCE [LARGE SCALE GENOMIC DNA]</scope>
    <source>
        <strain evidence="4 5">CECT 5294</strain>
    </source>
</reference>
<name>A0A0N7LT04_9RHOB</name>